<dbReference type="EMBL" id="CAJNOQ010002002">
    <property type="protein sequence ID" value="CAF0932430.1"/>
    <property type="molecule type" value="Genomic_DNA"/>
</dbReference>
<dbReference type="Proteomes" id="UP000663829">
    <property type="component" value="Unassembled WGS sequence"/>
</dbReference>
<organism evidence="1 5">
    <name type="scientific">Didymodactylos carnosus</name>
    <dbReference type="NCBI Taxonomy" id="1234261"/>
    <lineage>
        <taxon>Eukaryota</taxon>
        <taxon>Metazoa</taxon>
        <taxon>Spiralia</taxon>
        <taxon>Gnathifera</taxon>
        <taxon>Rotifera</taxon>
        <taxon>Eurotatoria</taxon>
        <taxon>Bdelloidea</taxon>
        <taxon>Philodinida</taxon>
        <taxon>Philodinidae</taxon>
        <taxon>Didymodactylos</taxon>
    </lineage>
</organism>
<evidence type="ECO:0000313" key="1">
    <source>
        <dbReference type="EMBL" id="CAF0932430.1"/>
    </source>
</evidence>
<evidence type="ECO:0000313" key="3">
    <source>
        <dbReference type="EMBL" id="CAF3710177.1"/>
    </source>
</evidence>
<reference evidence="1" key="1">
    <citation type="submission" date="2021-02" db="EMBL/GenBank/DDBJ databases">
        <authorList>
            <person name="Nowell W R."/>
        </authorList>
    </citation>
    <scope>NUCLEOTIDE SEQUENCE</scope>
</reference>
<dbReference type="EMBL" id="CAJNOK010004814">
    <property type="protein sequence ID" value="CAF0950702.1"/>
    <property type="molecule type" value="Genomic_DNA"/>
</dbReference>
<evidence type="ECO:0000313" key="2">
    <source>
        <dbReference type="EMBL" id="CAF0950702.1"/>
    </source>
</evidence>
<accession>A0A814BT84</accession>
<evidence type="ECO:0000313" key="4">
    <source>
        <dbReference type="EMBL" id="CAF3724911.1"/>
    </source>
</evidence>
<dbReference type="EMBL" id="CAJOBA010004820">
    <property type="protein sequence ID" value="CAF3724911.1"/>
    <property type="molecule type" value="Genomic_DNA"/>
</dbReference>
<dbReference type="AlphaFoldDB" id="A0A814BT84"/>
<dbReference type="EMBL" id="CAJOBC010002002">
    <property type="protein sequence ID" value="CAF3710177.1"/>
    <property type="molecule type" value="Genomic_DNA"/>
</dbReference>
<dbReference type="Proteomes" id="UP000681722">
    <property type="component" value="Unassembled WGS sequence"/>
</dbReference>
<dbReference type="Proteomes" id="UP000682733">
    <property type="component" value="Unassembled WGS sequence"/>
</dbReference>
<evidence type="ECO:0000313" key="5">
    <source>
        <dbReference type="Proteomes" id="UP000663829"/>
    </source>
</evidence>
<proteinExistence type="predicted"/>
<sequence>MDFRQLSELQGLKTIVAKVPEIRQLGVAVLLLLMYYITAETEEEIKRKLTLKAFVLLKNKQDNHEIWANDASIVEAADSKGDTSLFEGWIARNP</sequence>
<comment type="caution">
    <text evidence="1">The sequence shown here is derived from an EMBL/GenBank/DDBJ whole genome shotgun (WGS) entry which is preliminary data.</text>
</comment>
<protein>
    <submittedName>
        <fullName evidence="1">Uncharacterized protein</fullName>
    </submittedName>
</protein>
<dbReference type="Proteomes" id="UP000677228">
    <property type="component" value="Unassembled WGS sequence"/>
</dbReference>
<keyword evidence="5" id="KW-1185">Reference proteome</keyword>
<gene>
    <name evidence="1" type="ORF">GPM918_LOCUS10257</name>
    <name evidence="2" type="ORF">OVA965_LOCUS12139</name>
    <name evidence="3" type="ORF">SRO942_LOCUS10258</name>
    <name evidence="4" type="ORF">TMI583_LOCUS12143</name>
</gene>
<name>A0A814BT84_9BILA</name>